<feature type="transmembrane region" description="Helical" evidence="5">
    <location>
        <begin position="325"/>
        <end position="345"/>
    </location>
</feature>
<feature type="region of interest" description="Disordered" evidence="4">
    <location>
        <begin position="433"/>
        <end position="469"/>
    </location>
</feature>
<feature type="domain" description="Major facilitator superfamily (MFS) profile" evidence="6">
    <location>
        <begin position="1"/>
        <end position="379"/>
    </location>
</feature>
<evidence type="ECO:0000259" key="6">
    <source>
        <dbReference type="PROSITE" id="PS50850"/>
    </source>
</evidence>
<organism evidence="7 8">
    <name type="scientific">Rheinheimera aquimaris</name>
    <dbReference type="NCBI Taxonomy" id="412437"/>
    <lineage>
        <taxon>Bacteria</taxon>
        <taxon>Pseudomonadati</taxon>
        <taxon>Pseudomonadota</taxon>
        <taxon>Gammaproteobacteria</taxon>
        <taxon>Chromatiales</taxon>
        <taxon>Chromatiaceae</taxon>
        <taxon>Rheinheimera</taxon>
    </lineage>
</organism>
<dbReference type="PROSITE" id="PS50850">
    <property type="entry name" value="MFS"/>
    <property type="match status" value="1"/>
</dbReference>
<keyword evidence="3 5" id="KW-0472">Membrane</keyword>
<name>A0ABP3NG66_9GAMM</name>
<reference evidence="8" key="1">
    <citation type="journal article" date="2019" name="Int. J. Syst. Evol. Microbiol.">
        <title>The Global Catalogue of Microorganisms (GCM) 10K type strain sequencing project: providing services to taxonomists for standard genome sequencing and annotation.</title>
        <authorList>
            <consortium name="The Broad Institute Genomics Platform"/>
            <consortium name="The Broad Institute Genome Sequencing Center for Infectious Disease"/>
            <person name="Wu L."/>
            <person name="Ma J."/>
        </authorList>
    </citation>
    <scope>NUCLEOTIDE SEQUENCE [LARGE SCALE GENOMIC DNA]</scope>
    <source>
        <strain evidence="8">JCM 14331</strain>
    </source>
</reference>
<feature type="transmembrane region" description="Helical" evidence="5">
    <location>
        <begin position="133"/>
        <end position="152"/>
    </location>
</feature>
<accession>A0ABP3NG66</accession>
<evidence type="ECO:0000256" key="3">
    <source>
        <dbReference type="ARBA" id="ARBA00023136"/>
    </source>
</evidence>
<feature type="transmembrane region" description="Helical" evidence="5">
    <location>
        <begin position="71"/>
        <end position="92"/>
    </location>
</feature>
<gene>
    <name evidence="7" type="ORF">GCM10009098_09510</name>
</gene>
<keyword evidence="8" id="KW-1185">Reference proteome</keyword>
<dbReference type="RefSeq" id="WP_226765297.1">
    <property type="nucleotide sequence ID" value="NZ_BAAAEO010000001.1"/>
</dbReference>
<keyword evidence="2 5" id="KW-1133">Transmembrane helix</keyword>
<dbReference type="Proteomes" id="UP001501169">
    <property type="component" value="Unassembled WGS sequence"/>
</dbReference>
<dbReference type="InterPro" id="IPR020846">
    <property type="entry name" value="MFS_dom"/>
</dbReference>
<feature type="transmembrane region" description="Helical" evidence="5">
    <location>
        <begin position="41"/>
        <end position="59"/>
    </location>
</feature>
<dbReference type="PANTHER" id="PTHR23521:SF3">
    <property type="entry name" value="MFS TRANSPORTER"/>
    <property type="match status" value="1"/>
</dbReference>
<feature type="transmembrane region" description="Helical" evidence="5">
    <location>
        <begin position="158"/>
        <end position="181"/>
    </location>
</feature>
<proteinExistence type="predicted"/>
<feature type="transmembrane region" description="Helical" evidence="5">
    <location>
        <begin position="237"/>
        <end position="255"/>
    </location>
</feature>
<dbReference type="SUPFAM" id="SSF103473">
    <property type="entry name" value="MFS general substrate transporter"/>
    <property type="match status" value="1"/>
</dbReference>
<dbReference type="Pfam" id="PF07690">
    <property type="entry name" value="MFS_1"/>
    <property type="match status" value="1"/>
</dbReference>
<dbReference type="InterPro" id="IPR011701">
    <property type="entry name" value="MFS"/>
</dbReference>
<evidence type="ECO:0000313" key="7">
    <source>
        <dbReference type="EMBL" id="GAA0543974.1"/>
    </source>
</evidence>
<dbReference type="EMBL" id="BAAAEO010000001">
    <property type="protein sequence ID" value="GAA0543974.1"/>
    <property type="molecule type" value="Genomic_DNA"/>
</dbReference>
<keyword evidence="1 5" id="KW-0812">Transmembrane</keyword>
<dbReference type="Gene3D" id="1.20.1250.20">
    <property type="entry name" value="MFS general substrate transporter like domains"/>
    <property type="match status" value="2"/>
</dbReference>
<dbReference type="InterPro" id="IPR047200">
    <property type="entry name" value="MFS_YcaD-like"/>
</dbReference>
<evidence type="ECO:0000313" key="8">
    <source>
        <dbReference type="Proteomes" id="UP001501169"/>
    </source>
</evidence>
<dbReference type="InterPro" id="IPR036259">
    <property type="entry name" value="MFS_trans_sf"/>
</dbReference>
<evidence type="ECO:0000256" key="2">
    <source>
        <dbReference type="ARBA" id="ARBA00022989"/>
    </source>
</evidence>
<comment type="caution">
    <text evidence="7">The sequence shown here is derived from an EMBL/GenBank/DDBJ whole genome shotgun (WGS) entry which is preliminary data.</text>
</comment>
<evidence type="ECO:0000256" key="1">
    <source>
        <dbReference type="ARBA" id="ARBA00022692"/>
    </source>
</evidence>
<feature type="transmembrane region" description="Helical" evidence="5">
    <location>
        <begin position="357"/>
        <end position="377"/>
    </location>
</feature>
<evidence type="ECO:0000256" key="5">
    <source>
        <dbReference type="SAM" id="Phobius"/>
    </source>
</evidence>
<feature type="transmembrane region" description="Helical" evidence="5">
    <location>
        <begin position="291"/>
        <end position="313"/>
    </location>
</feature>
<feature type="transmembrane region" description="Helical" evidence="5">
    <location>
        <begin position="202"/>
        <end position="225"/>
    </location>
</feature>
<feature type="transmembrane region" description="Helical" evidence="5">
    <location>
        <begin position="98"/>
        <end position="121"/>
    </location>
</feature>
<dbReference type="CDD" id="cd17477">
    <property type="entry name" value="MFS_YcaD_like"/>
    <property type="match status" value="1"/>
</dbReference>
<evidence type="ECO:0000256" key="4">
    <source>
        <dbReference type="SAM" id="MobiDB-lite"/>
    </source>
</evidence>
<feature type="transmembrane region" description="Helical" evidence="5">
    <location>
        <begin position="267"/>
        <end position="285"/>
    </location>
</feature>
<dbReference type="PANTHER" id="PTHR23521">
    <property type="entry name" value="TRANSPORTER MFS SUPERFAMILY"/>
    <property type="match status" value="1"/>
</dbReference>
<sequence>MTSKHPYRSFTALFLTTLLMLVAQGSLSTYLGLSLAQQQVDSVWIGALMSCYYLGLVLGSKLGHKVIARVGHIRAFVASAAIVSACAMTHVLTSQLEIWLVMRVIVGMGMMCQYMVLESWLNEQTESSQRGTVFAFYMITSYLGMIGGQLMLSQFPDLGIAPLLIISMCYSLCIVPIALTTRIHPAPLQPAPLKIFVFWKQVPQSLTAITVAGLMAGSFYGLAPAYAASKGMPTEEVTLFMSVTILAGLLAQWPMGKISDRIPRSRILRFNAAALTILTLLISILPLTGIMLLIATFCYGVLAFTLYPIASAFANQNVEQNDRVALSATVLLTFGLGACFGPLLASTLMQLIGPSMLYAFISCCAFTLFLRLLRVNYTQKQVKRMMDEQQNAQFKMGSGDLVSSPLAAALDPRVDEDTVAAQMLDEDFVATRQQVPAGYDEDIEQLTPDDGFDAPSAADSDTETQRPSD</sequence>
<protein>
    <submittedName>
        <fullName evidence="7">MFS transporter</fullName>
    </submittedName>
</protein>